<dbReference type="EMBL" id="CP127363">
    <property type="protein sequence ID" value="WIY50392.1"/>
    <property type="molecule type" value="Genomic_DNA"/>
</dbReference>
<evidence type="ECO:0000313" key="2">
    <source>
        <dbReference type="Proteomes" id="UP001242732"/>
    </source>
</evidence>
<dbReference type="Proteomes" id="UP001242732">
    <property type="component" value="Chromosome"/>
</dbReference>
<evidence type="ECO:0000313" key="1">
    <source>
        <dbReference type="EMBL" id="WIY50392.1"/>
    </source>
</evidence>
<dbReference type="RefSeq" id="WP_011795037.1">
    <property type="nucleotide sequence ID" value="NZ_CP023687.1"/>
</dbReference>
<keyword evidence="2" id="KW-1185">Reference proteome</keyword>
<accession>A0ABY9AUD7</accession>
<gene>
    <name evidence="1" type="ORF">QRO08_07460</name>
</gene>
<sequence>MEKKTTGSWLVHHTNKIQKVSSAPGFNKILVAGKAGILLSALAADKQIDLSNERVEALAEAAQINALECDSLLKKLEERKLIDRANSGISVLGVSSTTVLERTAEIFEASNPSKIEFAALALSEKSSINPISTSDARRDIAEQFEISFSEVDNLFQRAESIGFVDAEHLKNNERLYFNGNLFRRNNPVKVKLVLNSLSPGEQRSLKDLTDALYTRACIEFEEAKRILGEKLCEKVMAVGIFDLNIVSNTSGDTGFVTLPAAFNKFSDSIAGDAFDLAKALVSSITYGMVVSNYSRGKITMVRDLLKTLVNGNPVGPSPAISQDYRALELKGVVHVYQGTKSGYFGTRTGWLMTLLKREVGELALQVIQKGDVSDQSLTALPSATITKYLGPEENRAINRKRQVDSDPAATNSILNILRFGKENG</sequence>
<protein>
    <submittedName>
        <fullName evidence="1">Uncharacterized protein</fullName>
    </submittedName>
</protein>
<reference evidence="1 2" key="1">
    <citation type="submission" date="2023-06" db="EMBL/GenBank/DDBJ databases">
        <authorList>
            <person name="Ham H."/>
            <person name="Park D.S."/>
        </authorList>
    </citation>
    <scope>NUCLEOTIDE SEQUENCE [LARGE SCALE GENOMIC DNA]</scope>
    <source>
        <strain evidence="1 2">KACC 17005</strain>
    </source>
</reference>
<proteinExistence type="predicted"/>
<organism evidence="1 2">
    <name type="scientific">Paracidovorax citrulli</name>
    <name type="common">Acidovorax citrulli</name>
    <dbReference type="NCBI Taxonomy" id="80869"/>
    <lineage>
        <taxon>Bacteria</taxon>
        <taxon>Pseudomonadati</taxon>
        <taxon>Pseudomonadota</taxon>
        <taxon>Betaproteobacteria</taxon>
        <taxon>Burkholderiales</taxon>
        <taxon>Comamonadaceae</taxon>
        <taxon>Paracidovorax</taxon>
    </lineage>
</organism>
<name>A0ABY9AUD7_PARCI</name>